<evidence type="ECO:0000256" key="3">
    <source>
        <dbReference type="ARBA" id="ARBA00022670"/>
    </source>
</evidence>
<organism evidence="13 14">
    <name type="scientific">Scytalidium lignicola</name>
    <name type="common">Hyphomycete</name>
    <dbReference type="NCBI Taxonomy" id="5539"/>
    <lineage>
        <taxon>Eukaryota</taxon>
        <taxon>Fungi</taxon>
        <taxon>Dikarya</taxon>
        <taxon>Ascomycota</taxon>
        <taxon>Pezizomycotina</taxon>
        <taxon>Leotiomycetes</taxon>
        <taxon>Leotiomycetes incertae sedis</taxon>
        <taxon>Scytalidium</taxon>
    </lineage>
</organism>
<dbReference type="PANTHER" id="PTHR13046">
    <property type="entry name" value="PROTEASE U48 CAAX PRENYL PROTEASE RCE1"/>
    <property type="match status" value="1"/>
</dbReference>
<keyword evidence="8 11" id="KW-0472">Membrane</keyword>
<evidence type="ECO:0000256" key="11">
    <source>
        <dbReference type="SAM" id="Phobius"/>
    </source>
</evidence>
<evidence type="ECO:0000256" key="4">
    <source>
        <dbReference type="ARBA" id="ARBA00022692"/>
    </source>
</evidence>
<sequence>MAPTGLLNRIRSYYAGEPDQPVLSTGSAIALLGPITEELLFRSISVPLFLLSQTSNTTTIFLTPIIFGLAHIHHFYEFRLTHPHTPVLAAFLRSVLQLTYTTLFGGYATFLFLRTGSVLAVVLVHSFCNCMGFPRLWGRVGVEEGVLGPDAAGTPKWSDKAEDKNANRRPGVGWTVGYYILLVVGAVAWWKWLWPLTEKYYGFMVQLYKRYRMFIENAAEA</sequence>
<reference evidence="13 14" key="1">
    <citation type="submission" date="2018-05" db="EMBL/GenBank/DDBJ databases">
        <title>Draft genome sequence of Scytalidium lignicola DSM 105466, a ubiquitous saprotrophic fungus.</title>
        <authorList>
            <person name="Buettner E."/>
            <person name="Gebauer A.M."/>
            <person name="Hofrichter M."/>
            <person name="Liers C."/>
            <person name="Kellner H."/>
        </authorList>
    </citation>
    <scope>NUCLEOTIDE SEQUENCE [LARGE SCALE GENOMIC DNA]</scope>
    <source>
        <strain evidence="13 14">DSM 105466</strain>
    </source>
</reference>
<dbReference type="EMBL" id="NCSJ02000034">
    <property type="protein sequence ID" value="RFU33556.1"/>
    <property type="molecule type" value="Genomic_DNA"/>
</dbReference>
<keyword evidence="3" id="KW-0645">Protease</keyword>
<dbReference type="EC" id="3.4.26.1" evidence="10"/>
<dbReference type="InterPro" id="IPR039731">
    <property type="entry name" value="Rce1"/>
</dbReference>
<dbReference type="GO" id="GO:0005789">
    <property type="term" value="C:endoplasmic reticulum membrane"/>
    <property type="evidence" value="ECO:0007669"/>
    <property type="project" value="UniProtKB-SubCell"/>
</dbReference>
<dbReference type="GO" id="GO:0071586">
    <property type="term" value="P:CAAX-box protein processing"/>
    <property type="evidence" value="ECO:0007669"/>
    <property type="project" value="InterPro"/>
</dbReference>
<dbReference type="OrthoDB" id="271604at2759"/>
<evidence type="ECO:0000256" key="2">
    <source>
        <dbReference type="ARBA" id="ARBA00006897"/>
    </source>
</evidence>
<dbReference type="Pfam" id="PF02517">
    <property type="entry name" value="Rce1-like"/>
    <property type="match status" value="1"/>
</dbReference>
<feature type="non-terminal residue" evidence="13">
    <location>
        <position position="221"/>
    </location>
</feature>
<keyword evidence="7 11" id="KW-1133">Transmembrane helix</keyword>
<evidence type="ECO:0000256" key="5">
    <source>
        <dbReference type="ARBA" id="ARBA00022801"/>
    </source>
</evidence>
<feature type="domain" description="CAAX prenyl protease 2/Lysostaphin resistance protein A-like" evidence="12">
    <location>
        <begin position="27"/>
        <end position="131"/>
    </location>
</feature>
<feature type="non-terminal residue" evidence="13">
    <location>
        <position position="1"/>
    </location>
</feature>
<comment type="caution">
    <text evidence="13">The sequence shown here is derived from an EMBL/GenBank/DDBJ whole genome shotgun (WGS) entry which is preliminary data.</text>
</comment>
<keyword evidence="5" id="KW-0378">Hydrolase</keyword>
<evidence type="ECO:0000256" key="7">
    <source>
        <dbReference type="ARBA" id="ARBA00022989"/>
    </source>
</evidence>
<evidence type="ECO:0000256" key="8">
    <source>
        <dbReference type="ARBA" id="ARBA00023136"/>
    </source>
</evidence>
<keyword evidence="4 11" id="KW-0812">Transmembrane</keyword>
<dbReference type="PANTHER" id="PTHR13046:SF0">
    <property type="entry name" value="CAAX PRENYL PROTEASE 2"/>
    <property type="match status" value="1"/>
</dbReference>
<evidence type="ECO:0000313" key="14">
    <source>
        <dbReference type="Proteomes" id="UP000258309"/>
    </source>
</evidence>
<dbReference type="STRING" id="5539.A0A3E2HJH4"/>
<dbReference type="Proteomes" id="UP000258309">
    <property type="component" value="Unassembled WGS sequence"/>
</dbReference>
<dbReference type="InterPro" id="IPR003675">
    <property type="entry name" value="Rce1/LyrA-like_dom"/>
</dbReference>
<proteinExistence type="inferred from homology"/>
<dbReference type="OMA" id="TLITICC"/>
<dbReference type="GO" id="GO:0004222">
    <property type="term" value="F:metalloendopeptidase activity"/>
    <property type="evidence" value="ECO:0007669"/>
    <property type="project" value="InterPro"/>
</dbReference>
<comment type="subcellular location">
    <subcellularLocation>
        <location evidence="1">Endoplasmic reticulum membrane</location>
        <topology evidence="1">Multi-pass membrane protein</topology>
    </subcellularLocation>
</comment>
<evidence type="ECO:0000256" key="10">
    <source>
        <dbReference type="ARBA" id="ARBA00049729"/>
    </source>
</evidence>
<dbReference type="AlphaFoldDB" id="A0A3E2HJH4"/>
<gene>
    <name evidence="13" type="ORF">B7463_g2786</name>
</gene>
<evidence type="ECO:0000256" key="6">
    <source>
        <dbReference type="ARBA" id="ARBA00022824"/>
    </source>
</evidence>
<evidence type="ECO:0000256" key="9">
    <source>
        <dbReference type="ARBA" id="ARBA00047280"/>
    </source>
</evidence>
<name>A0A3E2HJH4_SCYLI</name>
<comment type="catalytic activity">
    <reaction evidence="9">
        <text>Hydrolyzes the peptide bond -P2-(S-farnesyl or geranylgeranyl)C-P1'-P2'-P3'-COOH where P1' and P2' are amino acids with aliphatic sidechains and P3' is any C-terminal residue.</text>
        <dbReference type="EC" id="3.4.26.1"/>
    </reaction>
</comment>
<keyword evidence="14" id="KW-1185">Reference proteome</keyword>
<keyword evidence="6" id="KW-0256">Endoplasmic reticulum</keyword>
<evidence type="ECO:0000259" key="12">
    <source>
        <dbReference type="Pfam" id="PF02517"/>
    </source>
</evidence>
<feature type="transmembrane region" description="Helical" evidence="11">
    <location>
        <begin position="176"/>
        <end position="194"/>
    </location>
</feature>
<comment type="similarity">
    <text evidence="2">Belongs to the peptidase U48 family.</text>
</comment>
<accession>A0A3E2HJH4</accession>
<protein>
    <recommendedName>
        <fullName evidence="10">intramembrane prenyl-peptidase Rce1</fullName>
        <ecNumber evidence="10">3.4.26.1</ecNumber>
    </recommendedName>
</protein>
<evidence type="ECO:0000256" key="1">
    <source>
        <dbReference type="ARBA" id="ARBA00004477"/>
    </source>
</evidence>
<evidence type="ECO:0000313" key="13">
    <source>
        <dbReference type="EMBL" id="RFU33556.1"/>
    </source>
</evidence>